<accession>A0A4Y2W8Y5</accession>
<sequence length="102" mass="11381">MKAQNAHLFDRLEQTALAGNEDSSICPAQNSAFSNNTHLDRVHFRCSLAQGDTLAQITVIPGLRQFLQMFGDGLLTLACLMYPKKSQWLQVLVNVEPFSTTR</sequence>
<name>A0A4Y2W8Y5_ARAVE</name>
<evidence type="ECO:0000313" key="1">
    <source>
        <dbReference type="EMBL" id="GBO33609.1"/>
    </source>
</evidence>
<dbReference type="EMBL" id="BGPR01057241">
    <property type="protein sequence ID" value="GBO33609.1"/>
    <property type="molecule type" value="Genomic_DNA"/>
</dbReference>
<protein>
    <submittedName>
        <fullName evidence="1">Uncharacterized protein</fullName>
    </submittedName>
</protein>
<gene>
    <name evidence="1" type="ORF">AVEN_267114_1</name>
</gene>
<dbReference type="AlphaFoldDB" id="A0A4Y2W8Y5"/>
<comment type="caution">
    <text evidence="1">The sequence shown here is derived from an EMBL/GenBank/DDBJ whole genome shotgun (WGS) entry which is preliminary data.</text>
</comment>
<keyword evidence="2" id="KW-1185">Reference proteome</keyword>
<proteinExistence type="predicted"/>
<reference evidence="1 2" key="1">
    <citation type="journal article" date="2019" name="Sci. Rep.">
        <title>Orb-weaving spider Araneus ventricosus genome elucidates the spidroin gene catalogue.</title>
        <authorList>
            <person name="Kono N."/>
            <person name="Nakamura H."/>
            <person name="Ohtoshi R."/>
            <person name="Moran D.A.P."/>
            <person name="Shinohara A."/>
            <person name="Yoshida Y."/>
            <person name="Fujiwara M."/>
            <person name="Mori M."/>
            <person name="Tomita M."/>
            <person name="Arakawa K."/>
        </authorList>
    </citation>
    <scope>NUCLEOTIDE SEQUENCE [LARGE SCALE GENOMIC DNA]</scope>
</reference>
<dbReference type="Proteomes" id="UP000499080">
    <property type="component" value="Unassembled WGS sequence"/>
</dbReference>
<evidence type="ECO:0000313" key="2">
    <source>
        <dbReference type="Proteomes" id="UP000499080"/>
    </source>
</evidence>
<organism evidence="1 2">
    <name type="scientific">Araneus ventricosus</name>
    <name type="common">Orbweaver spider</name>
    <name type="synonym">Epeira ventricosa</name>
    <dbReference type="NCBI Taxonomy" id="182803"/>
    <lineage>
        <taxon>Eukaryota</taxon>
        <taxon>Metazoa</taxon>
        <taxon>Ecdysozoa</taxon>
        <taxon>Arthropoda</taxon>
        <taxon>Chelicerata</taxon>
        <taxon>Arachnida</taxon>
        <taxon>Araneae</taxon>
        <taxon>Araneomorphae</taxon>
        <taxon>Entelegynae</taxon>
        <taxon>Araneoidea</taxon>
        <taxon>Araneidae</taxon>
        <taxon>Araneus</taxon>
    </lineage>
</organism>